<dbReference type="SUPFAM" id="SSF53448">
    <property type="entry name" value="Nucleotide-diphospho-sugar transferases"/>
    <property type="match status" value="1"/>
</dbReference>
<dbReference type="InterPro" id="IPR029044">
    <property type="entry name" value="Nucleotide-diphossugar_trans"/>
</dbReference>
<proteinExistence type="predicted"/>
<sequence>MDIIIKSYNRPYYLHRCLQSIKENVLGNYKVIIVDDGTPQKYLDKISSLYEVEIFKTENYEKKSFNIGNNLINDGFNIPTESWRKAVENASDYFLITEDDVWFTKEINCDELVGYMKLHNIHLTKLGILGIYSDDNYSEVLSLSNELETTYPLKTFTSNQFIMNLFMFNKFKFFTILYKLGLVDNHTRRKYWILNSILMGVYKKDYWLYMWKDSINHLDEKIQLKNAAVWFGKNKKNRNLVTRTKDEKMKTTFKSSASGQYHDYNINLSIDKVNSILNEAWLNKEFDAMQNYPKDFSDDYIKFFLDKENHPDAQYDEWFKWAENFRQQYRNLGAEVDN</sequence>
<feature type="domain" description="Glycosyltransferase 2-like" evidence="1">
    <location>
        <begin position="3"/>
        <end position="149"/>
    </location>
</feature>
<dbReference type="EMBL" id="CP040908">
    <property type="protein sequence ID" value="QLL56907.1"/>
    <property type="molecule type" value="Genomic_DNA"/>
</dbReference>
<dbReference type="Proteomes" id="UP000510643">
    <property type="component" value="Chromosome"/>
</dbReference>
<keyword evidence="2" id="KW-0808">Transferase</keyword>
<evidence type="ECO:0000313" key="2">
    <source>
        <dbReference type="EMBL" id="QLL56907.1"/>
    </source>
</evidence>
<reference evidence="2 3" key="1">
    <citation type="submission" date="2019-06" db="EMBL/GenBank/DDBJ databases">
        <title>Emergence of pandrug resistant Empedobacter falsenii in China.</title>
        <authorList>
            <person name="Dong N."/>
            <person name="Chen S."/>
            <person name="Zhang R."/>
        </authorList>
    </citation>
    <scope>NUCLEOTIDE SEQUENCE [LARGE SCALE GENOMIC DNA]</scope>
    <source>
        <strain evidence="2 3">1681-1</strain>
    </source>
</reference>
<evidence type="ECO:0000313" key="3">
    <source>
        <dbReference type="Proteomes" id="UP000510643"/>
    </source>
</evidence>
<dbReference type="Pfam" id="PF00535">
    <property type="entry name" value="Glycos_transf_2"/>
    <property type="match status" value="1"/>
</dbReference>
<name>A0A7H9DP21_9FLAO</name>
<dbReference type="KEGG" id="efal:FH779_01855"/>
<accession>A0A7H9DP21</accession>
<dbReference type="GO" id="GO:0016740">
    <property type="term" value="F:transferase activity"/>
    <property type="evidence" value="ECO:0007669"/>
    <property type="project" value="UniProtKB-KW"/>
</dbReference>
<evidence type="ECO:0000259" key="1">
    <source>
        <dbReference type="Pfam" id="PF00535"/>
    </source>
</evidence>
<dbReference type="AlphaFoldDB" id="A0A7H9DP21"/>
<gene>
    <name evidence="2" type="ORF">FH779_01855</name>
</gene>
<protein>
    <submittedName>
        <fullName evidence="2">Glycosyltransferase</fullName>
    </submittedName>
</protein>
<keyword evidence="3" id="KW-1185">Reference proteome</keyword>
<dbReference type="InterPro" id="IPR001173">
    <property type="entry name" value="Glyco_trans_2-like"/>
</dbReference>
<organism evidence="2 3">
    <name type="scientific">Empedobacter falsenii</name>
    <dbReference type="NCBI Taxonomy" id="343874"/>
    <lineage>
        <taxon>Bacteria</taxon>
        <taxon>Pseudomonadati</taxon>
        <taxon>Bacteroidota</taxon>
        <taxon>Flavobacteriia</taxon>
        <taxon>Flavobacteriales</taxon>
        <taxon>Weeksellaceae</taxon>
        <taxon>Empedobacter</taxon>
    </lineage>
</organism>
<dbReference type="RefSeq" id="WP_180905858.1">
    <property type="nucleotide sequence ID" value="NZ_CP040908.1"/>
</dbReference>
<dbReference type="GeneID" id="78400172"/>
<dbReference type="Gene3D" id="3.90.550.10">
    <property type="entry name" value="Spore Coat Polysaccharide Biosynthesis Protein SpsA, Chain A"/>
    <property type="match status" value="1"/>
</dbReference>